<keyword evidence="4" id="KW-0309">Germination</keyword>
<name>A0A9X7Z714_9BACL</name>
<evidence type="ECO:0000256" key="7">
    <source>
        <dbReference type="ARBA" id="ARBA00023136"/>
    </source>
</evidence>
<evidence type="ECO:0000256" key="4">
    <source>
        <dbReference type="ARBA" id="ARBA00022544"/>
    </source>
</evidence>
<feature type="transmembrane region" description="Helical" evidence="8">
    <location>
        <begin position="341"/>
        <end position="360"/>
    </location>
</feature>
<feature type="transmembrane region" description="Helical" evidence="8">
    <location>
        <begin position="272"/>
        <end position="296"/>
    </location>
</feature>
<keyword evidence="3" id="KW-0813">Transport</keyword>
<dbReference type="NCBIfam" id="TIGR00912">
    <property type="entry name" value="2A0309"/>
    <property type="match status" value="1"/>
</dbReference>
<dbReference type="Pfam" id="PF03845">
    <property type="entry name" value="Spore_permease"/>
    <property type="match status" value="1"/>
</dbReference>
<protein>
    <submittedName>
        <fullName evidence="9">GerAB/ArcD/ProY family transporter</fullName>
    </submittedName>
</protein>
<feature type="transmembrane region" description="Helical" evidence="8">
    <location>
        <begin position="220"/>
        <end position="243"/>
    </location>
</feature>
<comment type="subcellular location">
    <subcellularLocation>
        <location evidence="1">Membrane</location>
        <topology evidence="1">Multi-pass membrane protein</topology>
    </subcellularLocation>
</comment>
<keyword evidence="7 8" id="KW-0472">Membrane</keyword>
<comment type="similarity">
    <text evidence="2">Belongs to the amino acid-polyamine-organocation (APC) superfamily. Spore germination protein (SGP) (TC 2.A.3.9) family.</text>
</comment>
<evidence type="ECO:0000313" key="9">
    <source>
        <dbReference type="EMBL" id="QSO48559.1"/>
    </source>
</evidence>
<feature type="transmembrane region" description="Helical" evidence="8">
    <location>
        <begin position="117"/>
        <end position="136"/>
    </location>
</feature>
<evidence type="ECO:0000256" key="6">
    <source>
        <dbReference type="ARBA" id="ARBA00022989"/>
    </source>
</evidence>
<keyword evidence="10" id="KW-1185">Reference proteome</keyword>
<feature type="transmembrane region" description="Helical" evidence="8">
    <location>
        <begin position="41"/>
        <end position="65"/>
    </location>
</feature>
<dbReference type="AlphaFoldDB" id="A0A9X7Z714"/>
<accession>A0A9X7Z714</accession>
<dbReference type="EMBL" id="CP071182">
    <property type="protein sequence ID" value="QSO48559.1"/>
    <property type="molecule type" value="Genomic_DNA"/>
</dbReference>
<feature type="transmembrane region" description="Helical" evidence="8">
    <location>
        <begin position="308"/>
        <end position="326"/>
    </location>
</feature>
<dbReference type="Gene3D" id="1.20.1740.10">
    <property type="entry name" value="Amino acid/polyamine transporter I"/>
    <property type="match status" value="1"/>
</dbReference>
<evidence type="ECO:0000256" key="8">
    <source>
        <dbReference type="SAM" id="Phobius"/>
    </source>
</evidence>
<dbReference type="InterPro" id="IPR004761">
    <property type="entry name" value="Spore_GerAB"/>
</dbReference>
<gene>
    <name evidence="9" type="ORF">JZ786_06135</name>
</gene>
<evidence type="ECO:0000256" key="1">
    <source>
        <dbReference type="ARBA" id="ARBA00004141"/>
    </source>
</evidence>
<reference evidence="9 10" key="1">
    <citation type="submission" date="2021-02" db="EMBL/GenBank/DDBJ databases">
        <title>Alicyclobacillus curvatus sp. nov. and Alicyclobacillus mengziensis sp. nov., two acidophilic bacteria isolated from acid mine drainage.</title>
        <authorList>
            <person name="Huang Y."/>
        </authorList>
    </citation>
    <scope>NUCLEOTIDE SEQUENCE [LARGE SCALE GENOMIC DNA]</scope>
    <source>
        <strain evidence="9 10">S30H14</strain>
    </source>
</reference>
<dbReference type="GO" id="GO:0016020">
    <property type="term" value="C:membrane"/>
    <property type="evidence" value="ECO:0007669"/>
    <property type="project" value="UniProtKB-SubCell"/>
</dbReference>
<evidence type="ECO:0000313" key="10">
    <source>
        <dbReference type="Proteomes" id="UP000663505"/>
    </source>
</evidence>
<keyword evidence="6 8" id="KW-1133">Transmembrane helix</keyword>
<dbReference type="GO" id="GO:0009847">
    <property type="term" value="P:spore germination"/>
    <property type="evidence" value="ECO:0007669"/>
    <property type="project" value="InterPro"/>
</dbReference>
<sequence>MKSSMPITGGQLFWITCMFDLGMSAFIVISPTVERVKNDAWLSLIISAGVSMLATWIGVRLSLYYPDKTFIEYLNDIIGHWVGKIIGMLYVLTWIVSTGMLLREVTDIFITSEFDKTPGYVFITSMTLAAVYLLSGNGIQSLGRSTEVIGLIVIVMVSFTFAFDLPNVDLKRLLPIYITSGPEMLLYGSIPAASFMAQTSYVTMIVRFVKDPKKNAVKAVWGTGVSNIFLVLCSLFEITTFGADLCKRMWNPIIVMAQYISVEEIVQNVDSVILVVCFLTAFVRISLFLFLSVYGTGQIFRVQHWKSMLPWVAGVCIVIAMIPHSIIESTIVYPRMAVEPFVFPALLLTIPLLLWFIAFLRTQRKAHRHSK</sequence>
<dbReference type="Proteomes" id="UP000663505">
    <property type="component" value="Chromosome"/>
</dbReference>
<dbReference type="PANTHER" id="PTHR34975:SF2">
    <property type="entry name" value="SPORE GERMINATION PROTEIN A2"/>
    <property type="match status" value="1"/>
</dbReference>
<dbReference type="PANTHER" id="PTHR34975">
    <property type="entry name" value="SPORE GERMINATION PROTEIN A2"/>
    <property type="match status" value="1"/>
</dbReference>
<dbReference type="RefSeq" id="WP_206657890.1">
    <property type="nucleotide sequence ID" value="NZ_CP071182.1"/>
</dbReference>
<proteinExistence type="inferred from homology"/>
<keyword evidence="5 8" id="KW-0812">Transmembrane</keyword>
<evidence type="ECO:0000256" key="2">
    <source>
        <dbReference type="ARBA" id="ARBA00007998"/>
    </source>
</evidence>
<evidence type="ECO:0000256" key="3">
    <source>
        <dbReference type="ARBA" id="ARBA00022448"/>
    </source>
</evidence>
<feature type="transmembrane region" description="Helical" evidence="8">
    <location>
        <begin position="185"/>
        <end position="208"/>
    </location>
</feature>
<organism evidence="9 10">
    <name type="scientific">Alicyclobacillus mengziensis</name>
    <dbReference type="NCBI Taxonomy" id="2931921"/>
    <lineage>
        <taxon>Bacteria</taxon>
        <taxon>Bacillati</taxon>
        <taxon>Bacillota</taxon>
        <taxon>Bacilli</taxon>
        <taxon>Bacillales</taxon>
        <taxon>Alicyclobacillaceae</taxon>
        <taxon>Alicyclobacillus</taxon>
    </lineage>
</organism>
<evidence type="ECO:0000256" key="5">
    <source>
        <dbReference type="ARBA" id="ARBA00022692"/>
    </source>
</evidence>
<feature type="transmembrane region" description="Helical" evidence="8">
    <location>
        <begin position="12"/>
        <end position="29"/>
    </location>
</feature>
<feature type="transmembrane region" description="Helical" evidence="8">
    <location>
        <begin position="77"/>
        <end position="97"/>
    </location>
</feature>
<feature type="transmembrane region" description="Helical" evidence="8">
    <location>
        <begin position="148"/>
        <end position="165"/>
    </location>
</feature>
<dbReference type="KEGG" id="afx:JZ786_06135"/>